<dbReference type="EMBL" id="ABLOKC030000006">
    <property type="protein sequence ID" value="EML1470794.1"/>
    <property type="molecule type" value="Genomic_DNA"/>
</dbReference>
<dbReference type="InterPro" id="IPR011059">
    <property type="entry name" value="Metal-dep_hydrolase_composite"/>
</dbReference>
<comment type="caution">
    <text evidence="1">The sequence shown here is derived from an EMBL/GenBank/DDBJ whole genome shotgun (WGS) entry which is preliminary data.</text>
</comment>
<dbReference type="RefSeq" id="WP_155410523.1">
    <property type="nucleotide sequence ID" value="NZ_CACVCI010000001.1"/>
</dbReference>
<reference evidence="1" key="1">
    <citation type="submission" date="2024-02" db="EMBL/GenBank/DDBJ databases">
        <authorList>
            <consortium name="Clinical and Environmental Microbiology Branch: Whole genome sequencing antimicrobial resistance pathogens in the healthcare setting"/>
        </authorList>
    </citation>
    <scope>NUCLEOTIDE SEQUENCE</scope>
    <source>
        <strain evidence="1">2021DK-00143</strain>
    </source>
</reference>
<organism evidence="1">
    <name type="scientific">Pluralibacter gergoviae</name>
    <name type="common">Enterobacter gergoviae</name>
    <dbReference type="NCBI Taxonomy" id="61647"/>
    <lineage>
        <taxon>Bacteria</taxon>
        <taxon>Pseudomonadati</taxon>
        <taxon>Pseudomonadota</taxon>
        <taxon>Gammaproteobacteria</taxon>
        <taxon>Enterobacterales</taxon>
        <taxon>Enterobacteriaceae</taxon>
        <taxon>Pluralibacter</taxon>
    </lineage>
</organism>
<dbReference type="SUPFAM" id="SSF51338">
    <property type="entry name" value="Composite domain of metallo-dependent hydrolases"/>
    <property type="match status" value="1"/>
</dbReference>
<gene>
    <name evidence="1" type="ORF">QEG54_001496</name>
</gene>
<name>A0AAI9DIS1_PLUGE</name>
<proteinExistence type="predicted"/>
<dbReference type="AlphaFoldDB" id="A0AAI9DIS1"/>
<sequence length="56" mass="5987">MVVFDAATIADVATYQNPKQKSAGIHAVFVNGVLTYRNNEMTGSRGGEFLSAPRAN</sequence>
<protein>
    <submittedName>
        <fullName evidence="1">Uncharacterized protein</fullName>
    </submittedName>
</protein>
<dbReference type="GO" id="GO:0016810">
    <property type="term" value="F:hydrolase activity, acting on carbon-nitrogen (but not peptide) bonds"/>
    <property type="evidence" value="ECO:0007669"/>
    <property type="project" value="InterPro"/>
</dbReference>
<accession>A0AAI9DIS1</accession>
<evidence type="ECO:0000313" key="1">
    <source>
        <dbReference type="EMBL" id="EML1470794.1"/>
    </source>
</evidence>